<evidence type="ECO:0000313" key="2">
    <source>
        <dbReference type="Proteomes" id="UP001595699"/>
    </source>
</evidence>
<dbReference type="InterPro" id="IPR005502">
    <property type="entry name" value="Ribosyl_crysJ1"/>
</dbReference>
<sequence length="440" mass="48120">MPHDASVLADLVLNEIAQRRESGYEVGELERRFQQLDPAATDELDALLDELDQLPRSDGWAYEEPTPWDGLVQTLTPQPADQLDSANGEYRDRVLGAWLGRVAGNMLGKPVENGDHWTPQHLRSYLEKADAWPLDDYVPVLDPMPEGYKLRHCWVDTTRGNVRGSSRDDDVDYTILGLHLLEKHGTGLTSQHVADSWLLLLPMHQTYTAERVAYRNLATGLRPPDTADRRNPYREWIGAQIRGDAFGFVHPGDPMAAAKLAYADAAVSHVANGVYGEMWAAALVAAAFHGDTPRATLERSLEVVPPQSRLAEALRDVLDVHGQGKDWDTAIAHIGERYGHYSWVHTINNAAVIAAGLLWGEGDFTRTIALTVLGGLDTDSNGATAGSVAGILNGATKIPPHWTDPLEDTLRSALFGFDGSRISALAERTVKVAHDISGGN</sequence>
<keyword evidence="2" id="KW-1185">Reference proteome</keyword>
<dbReference type="Proteomes" id="UP001595699">
    <property type="component" value="Unassembled WGS sequence"/>
</dbReference>
<accession>A0ABV7Y754</accession>
<comment type="caution">
    <text evidence="1">The sequence shown here is derived from an EMBL/GenBank/DDBJ whole genome shotgun (WGS) entry which is preliminary data.</text>
</comment>
<dbReference type="PANTHER" id="PTHR16222">
    <property type="entry name" value="ADP-RIBOSYLGLYCOHYDROLASE"/>
    <property type="match status" value="1"/>
</dbReference>
<protein>
    <submittedName>
        <fullName evidence="1">ADP-ribosylglycohydrolase family protein</fullName>
    </submittedName>
</protein>
<dbReference type="Pfam" id="PF03747">
    <property type="entry name" value="ADP_ribosyl_GH"/>
    <property type="match status" value="1"/>
</dbReference>
<gene>
    <name evidence="1" type="ORF">ACFOUW_03300</name>
</gene>
<proteinExistence type="predicted"/>
<dbReference type="RefSeq" id="WP_205120313.1">
    <property type="nucleotide sequence ID" value="NZ_JAFBCM010000001.1"/>
</dbReference>
<dbReference type="PANTHER" id="PTHR16222:SF12">
    <property type="entry name" value="ADP-RIBOSYLGLYCOHYDROLASE-RELATED"/>
    <property type="match status" value="1"/>
</dbReference>
<dbReference type="EMBL" id="JBHRZH010000004">
    <property type="protein sequence ID" value="MFC3759849.1"/>
    <property type="molecule type" value="Genomic_DNA"/>
</dbReference>
<name>A0ABV7Y754_9ACTN</name>
<organism evidence="1 2">
    <name type="scientific">Tenggerimyces flavus</name>
    <dbReference type="NCBI Taxonomy" id="1708749"/>
    <lineage>
        <taxon>Bacteria</taxon>
        <taxon>Bacillati</taxon>
        <taxon>Actinomycetota</taxon>
        <taxon>Actinomycetes</taxon>
        <taxon>Propionibacteriales</taxon>
        <taxon>Nocardioidaceae</taxon>
        <taxon>Tenggerimyces</taxon>
    </lineage>
</organism>
<evidence type="ECO:0000313" key="1">
    <source>
        <dbReference type="EMBL" id="MFC3759849.1"/>
    </source>
</evidence>
<dbReference type="InterPro" id="IPR036705">
    <property type="entry name" value="Ribosyl_crysJ1_sf"/>
</dbReference>
<dbReference type="SUPFAM" id="SSF101478">
    <property type="entry name" value="ADP-ribosylglycohydrolase"/>
    <property type="match status" value="1"/>
</dbReference>
<dbReference type="InterPro" id="IPR050792">
    <property type="entry name" value="ADP-ribosylglycohydrolase"/>
</dbReference>
<reference evidence="2" key="1">
    <citation type="journal article" date="2019" name="Int. J. Syst. Evol. Microbiol.">
        <title>The Global Catalogue of Microorganisms (GCM) 10K type strain sequencing project: providing services to taxonomists for standard genome sequencing and annotation.</title>
        <authorList>
            <consortium name="The Broad Institute Genomics Platform"/>
            <consortium name="The Broad Institute Genome Sequencing Center for Infectious Disease"/>
            <person name="Wu L."/>
            <person name="Ma J."/>
        </authorList>
    </citation>
    <scope>NUCLEOTIDE SEQUENCE [LARGE SCALE GENOMIC DNA]</scope>
    <source>
        <strain evidence="2">CGMCC 4.7241</strain>
    </source>
</reference>
<dbReference type="Gene3D" id="1.10.4080.10">
    <property type="entry name" value="ADP-ribosylation/Crystallin J1"/>
    <property type="match status" value="1"/>
</dbReference>